<evidence type="ECO:0000256" key="1">
    <source>
        <dbReference type="ARBA" id="ARBA00009437"/>
    </source>
</evidence>
<dbReference type="RefSeq" id="WP_143923146.1">
    <property type="nucleotide sequence ID" value="NZ_VLTK01000007.1"/>
</dbReference>
<gene>
    <name evidence="7" type="ORF">FO013_13850</name>
</gene>
<dbReference type="InterPro" id="IPR036390">
    <property type="entry name" value="WH_DNA-bd_sf"/>
</dbReference>
<keyword evidence="8" id="KW-1185">Reference proteome</keyword>
<feature type="signal peptide" evidence="5">
    <location>
        <begin position="1"/>
        <end position="24"/>
    </location>
</feature>
<evidence type="ECO:0000259" key="6">
    <source>
        <dbReference type="PROSITE" id="PS50931"/>
    </source>
</evidence>
<evidence type="ECO:0000313" key="8">
    <source>
        <dbReference type="Proteomes" id="UP000316406"/>
    </source>
</evidence>
<keyword evidence="4" id="KW-0804">Transcription</keyword>
<dbReference type="PANTHER" id="PTHR30419">
    <property type="entry name" value="HTH-TYPE TRANSCRIPTIONAL REGULATOR YBHD"/>
    <property type="match status" value="1"/>
</dbReference>
<dbReference type="CDD" id="cd05466">
    <property type="entry name" value="PBP2_LTTR_substrate"/>
    <property type="match status" value="1"/>
</dbReference>
<name>A0A556CCG6_BREAU</name>
<sequence>MALTLIQLQIFLAAANLGSFTAAAKSLHMSQPTVSEAVRRIENSYGSRLFIRGSRRLVLTPTGEELLPLADGALSSALAADQVLKSIRGLEGGVASFGLPRNAKYYSMANLLSSFNRSYPKVRLRVFGINSADVADMVSEGKLEAGVVVLPIESDELELTPMLRDEVLYVSSDPEHALAPISIETLSERSLILYDANAGWRDPTRRQIAERALLAGTSVQPLIEVEQVDSALELVVSGAGDTFVSRSIVESEAFPSHLHSVAFEQPLYDTLAIVKRQDGNLSPATAELARLAREILSRSPLSIGTAQA</sequence>
<evidence type="ECO:0000256" key="4">
    <source>
        <dbReference type="ARBA" id="ARBA00023163"/>
    </source>
</evidence>
<dbReference type="FunFam" id="1.10.10.10:FF:000001">
    <property type="entry name" value="LysR family transcriptional regulator"/>
    <property type="match status" value="1"/>
</dbReference>
<reference evidence="7 8" key="1">
    <citation type="submission" date="2019-07" db="EMBL/GenBank/DDBJ databases">
        <title>Draft genome sequence of Brevibacterium aurantiacum XU54 isolated from Xinjiang China.</title>
        <authorList>
            <person name="Xu X."/>
        </authorList>
    </citation>
    <scope>NUCLEOTIDE SEQUENCE [LARGE SCALE GENOMIC DNA]</scope>
    <source>
        <strain evidence="7 8">XU54</strain>
    </source>
</reference>
<dbReference type="Gene3D" id="3.40.190.290">
    <property type="match status" value="1"/>
</dbReference>
<dbReference type="Pfam" id="PF03466">
    <property type="entry name" value="LysR_substrate"/>
    <property type="match status" value="1"/>
</dbReference>
<dbReference type="EMBL" id="VLTK01000007">
    <property type="protein sequence ID" value="TSI15100.1"/>
    <property type="molecule type" value="Genomic_DNA"/>
</dbReference>
<comment type="caution">
    <text evidence="7">The sequence shown here is derived from an EMBL/GenBank/DDBJ whole genome shotgun (WGS) entry which is preliminary data.</text>
</comment>
<dbReference type="Gene3D" id="1.10.10.10">
    <property type="entry name" value="Winged helix-like DNA-binding domain superfamily/Winged helix DNA-binding domain"/>
    <property type="match status" value="1"/>
</dbReference>
<dbReference type="PROSITE" id="PS50931">
    <property type="entry name" value="HTH_LYSR"/>
    <property type="match status" value="1"/>
</dbReference>
<dbReference type="OrthoDB" id="3636008at2"/>
<keyword evidence="3" id="KW-0238">DNA-binding</keyword>
<dbReference type="InterPro" id="IPR050950">
    <property type="entry name" value="HTH-type_LysR_regulators"/>
</dbReference>
<dbReference type="GO" id="GO:0003700">
    <property type="term" value="F:DNA-binding transcription factor activity"/>
    <property type="evidence" value="ECO:0007669"/>
    <property type="project" value="InterPro"/>
</dbReference>
<dbReference type="Pfam" id="PF00126">
    <property type="entry name" value="HTH_1"/>
    <property type="match status" value="1"/>
</dbReference>
<dbReference type="AlphaFoldDB" id="A0A556CCG6"/>
<comment type="similarity">
    <text evidence="1">Belongs to the LysR transcriptional regulatory family.</text>
</comment>
<evidence type="ECO:0000313" key="7">
    <source>
        <dbReference type="EMBL" id="TSI15100.1"/>
    </source>
</evidence>
<dbReference type="InterPro" id="IPR000847">
    <property type="entry name" value="LysR_HTH_N"/>
</dbReference>
<dbReference type="GO" id="GO:0003677">
    <property type="term" value="F:DNA binding"/>
    <property type="evidence" value="ECO:0007669"/>
    <property type="project" value="UniProtKB-KW"/>
</dbReference>
<proteinExistence type="inferred from homology"/>
<evidence type="ECO:0000256" key="3">
    <source>
        <dbReference type="ARBA" id="ARBA00023125"/>
    </source>
</evidence>
<keyword evidence="5" id="KW-0732">Signal</keyword>
<feature type="chain" id="PRO_5039627317" evidence="5">
    <location>
        <begin position="25"/>
        <end position="308"/>
    </location>
</feature>
<dbReference type="SUPFAM" id="SSF53850">
    <property type="entry name" value="Periplasmic binding protein-like II"/>
    <property type="match status" value="1"/>
</dbReference>
<dbReference type="Proteomes" id="UP000316406">
    <property type="component" value="Unassembled WGS sequence"/>
</dbReference>
<accession>A0A556CCG6</accession>
<dbReference type="GO" id="GO:0005829">
    <property type="term" value="C:cytosol"/>
    <property type="evidence" value="ECO:0007669"/>
    <property type="project" value="TreeGrafter"/>
</dbReference>
<dbReference type="InterPro" id="IPR036388">
    <property type="entry name" value="WH-like_DNA-bd_sf"/>
</dbReference>
<dbReference type="PRINTS" id="PR00039">
    <property type="entry name" value="HTHLYSR"/>
</dbReference>
<evidence type="ECO:0000256" key="2">
    <source>
        <dbReference type="ARBA" id="ARBA00023015"/>
    </source>
</evidence>
<dbReference type="InterPro" id="IPR005119">
    <property type="entry name" value="LysR_subst-bd"/>
</dbReference>
<feature type="domain" description="HTH lysR-type" evidence="6">
    <location>
        <begin position="3"/>
        <end position="60"/>
    </location>
</feature>
<keyword evidence="2" id="KW-0805">Transcription regulation</keyword>
<protein>
    <submittedName>
        <fullName evidence="7">LysR family transcriptional regulator</fullName>
    </submittedName>
</protein>
<organism evidence="7 8">
    <name type="scientific">Brevibacterium aurantiacum</name>
    <dbReference type="NCBI Taxonomy" id="273384"/>
    <lineage>
        <taxon>Bacteria</taxon>
        <taxon>Bacillati</taxon>
        <taxon>Actinomycetota</taxon>
        <taxon>Actinomycetes</taxon>
        <taxon>Micrococcales</taxon>
        <taxon>Brevibacteriaceae</taxon>
        <taxon>Brevibacterium</taxon>
    </lineage>
</organism>
<dbReference type="SUPFAM" id="SSF46785">
    <property type="entry name" value="Winged helix' DNA-binding domain"/>
    <property type="match status" value="1"/>
</dbReference>
<evidence type="ECO:0000256" key="5">
    <source>
        <dbReference type="SAM" id="SignalP"/>
    </source>
</evidence>